<dbReference type="InterPro" id="IPR050166">
    <property type="entry name" value="ABC_transporter_ATP-bind"/>
</dbReference>
<dbReference type="GO" id="GO:0005524">
    <property type="term" value="F:ATP binding"/>
    <property type="evidence" value="ECO:0007669"/>
    <property type="project" value="InterPro"/>
</dbReference>
<dbReference type="Gene3D" id="3.40.50.300">
    <property type="entry name" value="P-loop containing nucleotide triphosphate hydrolases"/>
    <property type="match status" value="1"/>
</dbReference>
<evidence type="ECO:0000313" key="3">
    <source>
        <dbReference type="EMBL" id="EEF26223.1"/>
    </source>
</evidence>
<proteinExistence type="predicted"/>
<name>B9TD42_RICCO</name>
<gene>
    <name evidence="3" type="ORF">RCOM_1933340</name>
</gene>
<protein>
    <submittedName>
        <fullName evidence="3">ATP binding cassette (Abc) transporter, putative</fullName>
        <ecNumber evidence="3">3.6.3.28</ecNumber>
    </submittedName>
</protein>
<feature type="non-terminal residue" evidence="3">
    <location>
        <position position="141"/>
    </location>
</feature>
<keyword evidence="1" id="KW-0813">Transport</keyword>
<dbReference type="Pfam" id="PF00005">
    <property type="entry name" value="ABC_tran"/>
    <property type="match status" value="1"/>
</dbReference>
<dbReference type="PANTHER" id="PTHR42788">
    <property type="entry name" value="TAURINE IMPORT ATP-BINDING PROTEIN-RELATED"/>
    <property type="match status" value="1"/>
</dbReference>
<dbReference type="AlphaFoldDB" id="B9TD42"/>
<evidence type="ECO:0000313" key="4">
    <source>
        <dbReference type="Proteomes" id="UP000008311"/>
    </source>
</evidence>
<dbReference type="InterPro" id="IPR003439">
    <property type="entry name" value="ABC_transporter-like_ATP-bd"/>
</dbReference>
<dbReference type="Proteomes" id="UP000008311">
    <property type="component" value="Unassembled WGS sequence"/>
</dbReference>
<dbReference type="EC" id="3.6.3.28" evidence="3"/>
<dbReference type="PANTHER" id="PTHR42788:SF13">
    <property type="entry name" value="ALIPHATIC SULFONATES IMPORT ATP-BINDING PROTEIN SSUB"/>
    <property type="match status" value="1"/>
</dbReference>
<reference evidence="4" key="1">
    <citation type="journal article" date="2010" name="Nat. Biotechnol.">
        <title>Draft genome sequence of the oilseed species Ricinus communis.</title>
        <authorList>
            <person name="Chan A.P."/>
            <person name="Crabtree J."/>
            <person name="Zhao Q."/>
            <person name="Lorenzi H."/>
            <person name="Orvis J."/>
            <person name="Puiu D."/>
            <person name="Melake-Berhan A."/>
            <person name="Jones K.M."/>
            <person name="Redman J."/>
            <person name="Chen G."/>
            <person name="Cahoon E.B."/>
            <person name="Gedil M."/>
            <person name="Stanke M."/>
            <person name="Haas B.J."/>
            <person name="Wortman J.R."/>
            <person name="Fraser-Liggett C.M."/>
            <person name="Ravel J."/>
            <person name="Rabinowicz P.D."/>
        </authorList>
    </citation>
    <scope>NUCLEOTIDE SEQUENCE [LARGE SCALE GENOMIC DNA]</scope>
    <source>
        <strain evidence="4">cv. Hale</strain>
    </source>
</reference>
<dbReference type="SUPFAM" id="SSF52540">
    <property type="entry name" value="P-loop containing nucleoside triphosphate hydrolases"/>
    <property type="match status" value="1"/>
</dbReference>
<sequence>MNTQFIDGCRKRAGSSLNHSNPMIEISGLSKTYSTRDGTDIHALRDINVSINHGQLVTLVGPSGCGKSTLLRILGGIARKSSGEVRLRGTSVDGPSRQVGMVFQSPVLLPWRTILQNTLLPSQLHGDGMARRPIAKENLRL</sequence>
<dbReference type="STRING" id="3988.B9TD42"/>
<evidence type="ECO:0000256" key="1">
    <source>
        <dbReference type="ARBA" id="ARBA00022448"/>
    </source>
</evidence>
<keyword evidence="4" id="KW-1185">Reference proteome</keyword>
<dbReference type="InterPro" id="IPR027417">
    <property type="entry name" value="P-loop_NTPase"/>
</dbReference>
<accession>B9TD42</accession>
<dbReference type="GO" id="GO:0016887">
    <property type="term" value="F:ATP hydrolysis activity"/>
    <property type="evidence" value="ECO:0007669"/>
    <property type="project" value="InterPro"/>
</dbReference>
<dbReference type="eggNOG" id="KOG0055">
    <property type="taxonomic scope" value="Eukaryota"/>
</dbReference>
<dbReference type="EMBL" id="EQ977863">
    <property type="protein sequence ID" value="EEF26223.1"/>
    <property type="molecule type" value="Genomic_DNA"/>
</dbReference>
<feature type="domain" description="ABC transporter" evidence="2">
    <location>
        <begin position="44"/>
        <end position="128"/>
    </location>
</feature>
<keyword evidence="3" id="KW-0378">Hydrolase</keyword>
<evidence type="ECO:0000259" key="2">
    <source>
        <dbReference type="Pfam" id="PF00005"/>
    </source>
</evidence>
<organism evidence="3 4">
    <name type="scientific">Ricinus communis</name>
    <name type="common">Castor bean</name>
    <dbReference type="NCBI Taxonomy" id="3988"/>
    <lineage>
        <taxon>Eukaryota</taxon>
        <taxon>Viridiplantae</taxon>
        <taxon>Streptophyta</taxon>
        <taxon>Embryophyta</taxon>
        <taxon>Tracheophyta</taxon>
        <taxon>Spermatophyta</taxon>
        <taxon>Magnoliopsida</taxon>
        <taxon>eudicotyledons</taxon>
        <taxon>Gunneridae</taxon>
        <taxon>Pentapetalae</taxon>
        <taxon>rosids</taxon>
        <taxon>fabids</taxon>
        <taxon>Malpighiales</taxon>
        <taxon>Euphorbiaceae</taxon>
        <taxon>Acalyphoideae</taxon>
        <taxon>Acalypheae</taxon>
        <taxon>Ricinus</taxon>
    </lineage>
</organism>
<dbReference type="InParanoid" id="B9TD42"/>